<accession>A0A2P8E3S7</accession>
<dbReference type="EMBL" id="PYGE01000006">
    <property type="protein sequence ID" value="PSL04111.1"/>
    <property type="molecule type" value="Genomic_DNA"/>
</dbReference>
<keyword evidence="2" id="KW-1185">Reference proteome</keyword>
<dbReference type="OrthoDB" id="5141542at2"/>
<dbReference type="Proteomes" id="UP000243528">
    <property type="component" value="Unassembled WGS sequence"/>
</dbReference>
<reference evidence="1 2" key="1">
    <citation type="submission" date="2018-03" db="EMBL/GenBank/DDBJ databases">
        <title>Genomic Encyclopedia of Archaeal and Bacterial Type Strains, Phase II (KMG-II): from individual species to whole genera.</title>
        <authorList>
            <person name="Goeker M."/>
        </authorList>
    </citation>
    <scope>NUCLEOTIDE SEQUENCE [LARGE SCALE GENOMIC DNA]</scope>
    <source>
        <strain evidence="1 2">DSM 45211</strain>
    </source>
</reference>
<dbReference type="InterPro" id="IPR017686">
    <property type="entry name" value="Phg/plasmid-like_prot"/>
</dbReference>
<protein>
    <submittedName>
        <fullName evidence="1">Phage/plasmid-like protein (TIGR03299 family)</fullName>
    </submittedName>
</protein>
<comment type="caution">
    <text evidence="1">The sequence shown here is derived from an EMBL/GenBank/DDBJ whole genome shotgun (WGS) entry which is preliminary data.</text>
</comment>
<name>A0A2P8E3S7_9ACTN</name>
<proteinExistence type="predicted"/>
<dbReference type="AlphaFoldDB" id="A0A2P8E3S7"/>
<evidence type="ECO:0000313" key="2">
    <source>
        <dbReference type="Proteomes" id="UP000243528"/>
    </source>
</evidence>
<gene>
    <name evidence="1" type="ORF">CLV30_106114</name>
</gene>
<evidence type="ECO:0000313" key="1">
    <source>
        <dbReference type="EMBL" id="PSL04111.1"/>
    </source>
</evidence>
<dbReference type="RefSeq" id="WP_106537130.1">
    <property type="nucleotide sequence ID" value="NZ_ML142900.1"/>
</dbReference>
<organism evidence="1 2">
    <name type="scientific">Haloactinopolyspora alba</name>
    <dbReference type="NCBI Taxonomy" id="648780"/>
    <lineage>
        <taxon>Bacteria</taxon>
        <taxon>Bacillati</taxon>
        <taxon>Actinomycetota</taxon>
        <taxon>Actinomycetes</taxon>
        <taxon>Jiangellales</taxon>
        <taxon>Jiangellaceae</taxon>
        <taxon>Haloactinopolyspora</taxon>
    </lineage>
</organism>
<dbReference type="Pfam" id="PF06067">
    <property type="entry name" value="DUF932"/>
    <property type="match status" value="1"/>
</dbReference>
<dbReference type="NCBIfam" id="TIGR03299">
    <property type="entry name" value="LGT_TIGR03299"/>
    <property type="match status" value="1"/>
</dbReference>
<sequence>MSQETSTWLNTQTLIGYTDKRGTAWHYRAEEQGDESNHYPGPVPVADVRRRLFDWTAIEGEISASALTPDGVLSMTDPDRKAIMRSDTSAILGIFKSGYRIHQYDEWLVHNVETLLDADLAVGSAGLLKGGAVAWVQVEMADTLKTEGVEYRPFLTAATSMDGSMATTYQTGVQVVVCDNTLSAALGESANRVKVKHSVNSLRKIGDVRDALGIVHAVADDFAEQVEALTRQTVTDDQWSRFLAAHVGDGGDSKRGQSIADRKAGELRRLYNHDERVAPWRGTAFGVLSAVNTHTHHMGTVRGASRAERNMERAISGGVDKLDADTLRLLATV</sequence>
<dbReference type="InterPro" id="IPR026325">
    <property type="entry name" value="DUF932"/>
</dbReference>